<dbReference type="InterPro" id="IPR036291">
    <property type="entry name" value="NAD(P)-bd_dom_sf"/>
</dbReference>
<comment type="catalytic activity">
    <reaction evidence="12">
        <text>sphinganine + NADP(+) = 3-oxosphinganine + NADPH + H(+)</text>
        <dbReference type="Rhea" id="RHEA:22640"/>
        <dbReference type="ChEBI" id="CHEBI:15378"/>
        <dbReference type="ChEBI" id="CHEBI:57783"/>
        <dbReference type="ChEBI" id="CHEBI:57817"/>
        <dbReference type="ChEBI" id="CHEBI:58299"/>
        <dbReference type="ChEBI" id="CHEBI:58349"/>
        <dbReference type="EC" id="1.1.1.102"/>
    </reaction>
    <physiologicalReaction direction="right-to-left" evidence="12">
        <dbReference type="Rhea" id="RHEA:22642"/>
    </physiologicalReaction>
</comment>
<keyword evidence="15" id="KW-1185">Reference proteome</keyword>
<dbReference type="EMBL" id="OU900103">
    <property type="protein sequence ID" value="CAG9855536.1"/>
    <property type="molecule type" value="Genomic_DNA"/>
</dbReference>
<keyword evidence="6" id="KW-0521">NADP</keyword>
<evidence type="ECO:0000256" key="13">
    <source>
        <dbReference type="SAM" id="SignalP"/>
    </source>
</evidence>
<keyword evidence="7" id="KW-0746">Sphingolipid metabolism</keyword>
<evidence type="ECO:0000256" key="8">
    <source>
        <dbReference type="ARBA" id="ARBA00023002"/>
    </source>
</evidence>
<evidence type="ECO:0000256" key="7">
    <source>
        <dbReference type="ARBA" id="ARBA00022919"/>
    </source>
</evidence>
<evidence type="ECO:0000256" key="4">
    <source>
        <dbReference type="ARBA" id="ARBA00006484"/>
    </source>
</evidence>
<name>A0A9N9THX8_PHYSR</name>
<dbReference type="GO" id="GO:0047560">
    <property type="term" value="F:3-dehydrosphinganine reductase activity"/>
    <property type="evidence" value="ECO:0007669"/>
    <property type="project" value="UniProtKB-EC"/>
</dbReference>
<dbReference type="Pfam" id="PF00106">
    <property type="entry name" value="adh_short"/>
    <property type="match status" value="1"/>
</dbReference>
<dbReference type="GO" id="GO:0006666">
    <property type="term" value="P:3-keto-sphinganine metabolic process"/>
    <property type="evidence" value="ECO:0007669"/>
    <property type="project" value="InterPro"/>
</dbReference>
<evidence type="ECO:0000256" key="1">
    <source>
        <dbReference type="ARBA" id="ARBA00004240"/>
    </source>
</evidence>
<evidence type="ECO:0000256" key="6">
    <source>
        <dbReference type="ARBA" id="ARBA00022857"/>
    </source>
</evidence>
<dbReference type="PRINTS" id="PR00081">
    <property type="entry name" value="GDHRDH"/>
</dbReference>
<sequence>MHAIWFLAFLPVFLIVLYIKPSPKKSIKGKHVVIIGGSSGIGRSTARVAAKTGAHVTIMARNKDKLEETKKYLNSQLRSNEQIITTVSVDVSNYEDLEKCLNDVELEIGPIYMLINCAGLAICGNVEDFSLQQIKQLVDINFLGSLYSVKAVVPKFKERQEGIIVLTGSQVSLMGMFGYSVYSSTKFALRGLAESLYMEVKPYNISVTLALPPDTDTPGFENENKTKPLETKLISEVGGLVDPDVVAERLMQDALTGKFFSYVGMESFILTTLCTGMSPFKRIIDVLVESALLGLLRIISAFYITSFESIIKKCKSEKEASNKEKSN</sequence>
<reference evidence="14" key="1">
    <citation type="submission" date="2022-01" db="EMBL/GenBank/DDBJ databases">
        <authorList>
            <person name="King R."/>
        </authorList>
    </citation>
    <scope>NUCLEOTIDE SEQUENCE</scope>
</reference>
<gene>
    <name evidence="14" type="ORF">PHYEVI_LOCUS1984</name>
</gene>
<feature type="signal peptide" evidence="13">
    <location>
        <begin position="1"/>
        <end position="18"/>
    </location>
</feature>
<feature type="chain" id="PRO_5040280135" description="3-dehydrosphinganine reductase" evidence="13">
    <location>
        <begin position="19"/>
        <end position="327"/>
    </location>
</feature>
<dbReference type="GO" id="GO:0030148">
    <property type="term" value="P:sphingolipid biosynthetic process"/>
    <property type="evidence" value="ECO:0007669"/>
    <property type="project" value="InterPro"/>
</dbReference>
<comment type="pathway">
    <text evidence="3">Sphingolipid metabolism.</text>
</comment>
<dbReference type="PANTHER" id="PTHR43550:SF3">
    <property type="entry name" value="3-KETODIHYDROSPHINGOSINE REDUCTASE"/>
    <property type="match status" value="1"/>
</dbReference>
<evidence type="ECO:0000256" key="11">
    <source>
        <dbReference type="ARBA" id="ARBA00044737"/>
    </source>
</evidence>
<organism evidence="14 15">
    <name type="scientific">Phyllotreta striolata</name>
    <name type="common">Striped flea beetle</name>
    <name type="synonym">Crioceris striolata</name>
    <dbReference type="NCBI Taxonomy" id="444603"/>
    <lineage>
        <taxon>Eukaryota</taxon>
        <taxon>Metazoa</taxon>
        <taxon>Ecdysozoa</taxon>
        <taxon>Arthropoda</taxon>
        <taxon>Hexapoda</taxon>
        <taxon>Insecta</taxon>
        <taxon>Pterygota</taxon>
        <taxon>Neoptera</taxon>
        <taxon>Endopterygota</taxon>
        <taxon>Coleoptera</taxon>
        <taxon>Polyphaga</taxon>
        <taxon>Cucujiformia</taxon>
        <taxon>Chrysomeloidea</taxon>
        <taxon>Chrysomelidae</taxon>
        <taxon>Galerucinae</taxon>
        <taxon>Alticini</taxon>
        <taxon>Phyllotreta</taxon>
    </lineage>
</organism>
<evidence type="ECO:0000256" key="9">
    <source>
        <dbReference type="ARBA" id="ARBA00023098"/>
    </source>
</evidence>
<evidence type="ECO:0000256" key="12">
    <source>
        <dbReference type="ARBA" id="ARBA00048930"/>
    </source>
</evidence>
<evidence type="ECO:0000256" key="10">
    <source>
        <dbReference type="ARBA" id="ARBA00026112"/>
    </source>
</evidence>
<comment type="function">
    <text evidence="11">Catalyzes the reduction of 3'-oxosphinganine (3-ketodihydrosphingosine/KDS) to sphinganine (dihydrosphingosine/DHS), the second step of de novo sphingolipid biosynthesis.</text>
</comment>
<dbReference type="InterPro" id="IPR045022">
    <property type="entry name" value="KDSR-like"/>
</dbReference>
<evidence type="ECO:0000256" key="3">
    <source>
        <dbReference type="ARBA" id="ARBA00004991"/>
    </source>
</evidence>
<dbReference type="Proteomes" id="UP001153712">
    <property type="component" value="Chromosome 10"/>
</dbReference>
<proteinExistence type="inferred from homology"/>
<dbReference type="FunFam" id="3.40.50.720:FF:000165">
    <property type="entry name" value="3-ketodihydrosphingosine reductase"/>
    <property type="match status" value="1"/>
</dbReference>
<dbReference type="CDD" id="cd08939">
    <property type="entry name" value="KDSR-like_SDR_c"/>
    <property type="match status" value="1"/>
</dbReference>
<dbReference type="AlphaFoldDB" id="A0A9N9THX8"/>
<comment type="subcellular location">
    <subcellularLocation>
        <location evidence="1">Endoplasmic reticulum</location>
    </subcellularLocation>
</comment>
<keyword evidence="13" id="KW-0732">Signal</keyword>
<dbReference type="InterPro" id="IPR002347">
    <property type="entry name" value="SDR_fam"/>
</dbReference>
<comment type="pathway">
    <text evidence="2">Lipid metabolism; sphingolipid metabolism.</text>
</comment>
<dbReference type="Gene3D" id="3.40.50.720">
    <property type="entry name" value="NAD(P)-binding Rossmann-like Domain"/>
    <property type="match status" value="1"/>
</dbReference>
<dbReference type="PANTHER" id="PTHR43550">
    <property type="entry name" value="3-KETODIHYDROSPHINGOSINE REDUCTASE"/>
    <property type="match status" value="1"/>
</dbReference>
<dbReference type="GO" id="GO:0005789">
    <property type="term" value="C:endoplasmic reticulum membrane"/>
    <property type="evidence" value="ECO:0007669"/>
    <property type="project" value="TreeGrafter"/>
</dbReference>
<keyword evidence="9" id="KW-0443">Lipid metabolism</keyword>
<dbReference type="OrthoDB" id="37659at2759"/>
<evidence type="ECO:0000313" key="15">
    <source>
        <dbReference type="Proteomes" id="UP001153712"/>
    </source>
</evidence>
<comment type="similarity">
    <text evidence="4">Belongs to the short-chain dehydrogenases/reductases (SDR) family.</text>
</comment>
<keyword evidence="8" id="KW-0560">Oxidoreductase</keyword>
<keyword evidence="5" id="KW-0256">Endoplasmic reticulum</keyword>
<accession>A0A9N9THX8</accession>
<dbReference type="EC" id="1.1.1.102" evidence="10"/>
<evidence type="ECO:0000313" key="14">
    <source>
        <dbReference type="EMBL" id="CAG9855536.1"/>
    </source>
</evidence>
<evidence type="ECO:0000256" key="5">
    <source>
        <dbReference type="ARBA" id="ARBA00022824"/>
    </source>
</evidence>
<dbReference type="SUPFAM" id="SSF51735">
    <property type="entry name" value="NAD(P)-binding Rossmann-fold domains"/>
    <property type="match status" value="1"/>
</dbReference>
<evidence type="ECO:0000256" key="2">
    <source>
        <dbReference type="ARBA" id="ARBA00004760"/>
    </source>
</evidence>
<protein>
    <recommendedName>
        <fullName evidence="10">3-dehydrosphinganine reductase</fullName>
        <ecNumber evidence="10">1.1.1.102</ecNumber>
    </recommendedName>
</protein>